<evidence type="ECO:0000256" key="2">
    <source>
        <dbReference type="PROSITE-ProRule" id="PRU00252"/>
    </source>
</evidence>
<name>A0A177WI43_BATDL</name>
<dbReference type="InterPro" id="IPR012340">
    <property type="entry name" value="NA-bd_OB-fold"/>
</dbReference>
<dbReference type="STRING" id="403673.A0A177WI43"/>
<dbReference type="Pfam" id="PF00436">
    <property type="entry name" value="SSB"/>
    <property type="match status" value="1"/>
</dbReference>
<dbReference type="Gene3D" id="2.40.50.140">
    <property type="entry name" value="Nucleic acid-binding proteins"/>
    <property type="match status" value="1"/>
</dbReference>
<dbReference type="EMBL" id="DS022303">
    <property type="protein sequence ID" value="OAJ39777.1"/>
    <property type="molecule type" value="Genomic_DNA"/>
</dbReference>
<dbReference type="PROSITE" id="PS50935">
    <property type="entry name" value="SSB"/>
    <property type="match status" value="1"/>
</dbReference>
<dbReference type="GO" id="GO:0003697">
    <property type="term" value="F:single-stranded DNA binding"/>
    <property type="evidence" value="ECO:0007669"/>
    <property type="project" value="InterPro"/>
</dbReference>
<dbReference type="AlphaFoldDB" id="A0A177WI43"/>
<dbReference type="InterPro" id="IPR000424">
    <property type="entry name" value="Primosome_PriB/ssb"/>
</dbReference>
<keyword evidence="1 2" id="KW-0238">DNA-binding</keyword>
<dbReference type="Proteomes" id="UP000077115">
    <property type="component" value="Unassembled WGS sequence"/>
</dbReference>
<accession>A0A177WI43</accession>
<reference evidence="3 4" key="2">
    <citation type="submission" date="2016-05" db="EMBL/GenBank/DDBJ databases">
        <title>Lineage-specific infection strategies underlie the spectrum of fungal disease in amphibians.</title>
        <authorList>
            <person name="Cuomo C.A."/>
            <person name="Farrer R.A."/>
            <person name="James T."/>
            <person name="Longcore J."/>
            <person name="Birren B."/>
        </authorList>
    </citation>
    <scope>NUCLEOTIDE SEQUENCE [LARGE SCALE GENOMIC DNA]</scope>
    <source>
        <strain evidence="3 4">JEL423</strain>
    </source>
</reference>
<dbReference type="SUPFAM" id="SSF50249">
    <property type="entry name" value="Nucleic acid-binding proteins"/>
    <property type="match status" value="1"/>
</dbReference>
<protein>
    <submittedName>
        <fullName evidence="3">Single-strand binding protein family</fullName>
    </submittedName>
</protein>
<dbReference type="VEuPathDB" id="FungiDB:BDEG_23599"/>
<evidence type="ECO:0000313" key="3">
    <source>
        <dbReference type="EMBL" id="OAJ39777.1"/>
    </source>
</evidence>
<organism evidence="3 4">
    <name type="scientific">Batrachochytrium dendrobatidis (strain JEL423)</name>
    <dbReference type="NCBI Taxonomy" id="403673"/>
    <lineage>
        <taxon>Eukaryota</taxon>
        <taxon>Fungi</taxon>
        <taxon>Fungi incertae sedis</taxon>
        <taxon>Chytridiomycota</taxon>
        <taxon>Chytridiomycota incertae sedis</taxon>
        <taxon>Chytridiomycetes</taxon>
        <taxon>Rhizophydiales</taxon>
        <taxon>Rhizophydiales incertae sedis</taxon>
        <taxon>Batrachochytrium</taxon>
    </lineage>
</organism>
<reference evidence="3 4" key="1">
    <citation type="submission" date="2006-10" db="EMBL/GenBank/DDBJ databases">
        <title>The Genome Sequence of Batrachochytrium dendrobatidis JEL423.</title>
        <authorList>
            <consortium name="The Broad Institute Genome Sequencing Platform"/>
            <person name="Birren B."/>
            <person name="Lander E."/>
            <person name="Galagan J."/>
            <person name="Cuomo C."/>
            <person name="Devon K."/>
            <person name="Jaffe D."/>
            <person name="Butler J."/>
            <person name="Alvarez P."/>
            <person name="Gnerre S."/>
            <person name="Grabherr M."/>
            <person name="Kleber M."/>
            <person name="Mauceli E."/>
            <person name="Brockman W."/>
            <person name="Young S."/>
            <person name="LaButti K."/>
            <person name="Sykes S."/>
            <person name="DeCaprio D."/>
            <person name="Crawford M."/>
            <person name="Koehrsen M."/>
            <person name="Engels R."/>
            <person name="Montgomery P."/>
            <person name="Pearson M."/>
            <person name="Howarth C."/>
            <person name="Larson L."/>
            <person name="White J."/>
            <person name="O'Leary S."/>
            <person name="Kodira C."/>
            <person name="Zeng Q."/>
            <person name="Yandava C."/>
            <person name="Alvarado L."/>
            <person name="Longcore J."/>
            <person name="James T."/>
        </authorList>
    </citation>
    <scope>NUCLEOTIDE SEQUENCE [LARGE SCALE GENOMIC DNA]</scope>
    <source>
        <strain evidence="3 4">JEL423</strain>
    </source>
</reference>
<dbReference type="OrthoDB" id="1078367at2759"/>
<sequence length="158" mass="17586">MNHLTAQFIRKSAAQAPLCRRFSVTTASSMYNRVTLVGNVGQLPTFHEFPARSQEDGGAVSETSSASTATGVWTFSVATNRSKKSFTGEWVRETDWHRIKSYRDMSNLTPGQKVLVEGEIRYWRSGEKSGTEIHANKVVAFNHPATHQLGDEVPMPEN</sequence>
<gene>
    <name evidence="3" type="ORF">BDEG_23599</name>
</gene>
<evidence type="ECO:0000313" key="4">
    <source>
        <dbReference type="Proteomes" id="UP000077115"/>
    </source>
</evidence>
<proteinExistence type="predicted"/>
<evidence type="ECO:0000256" key="1">
    <source>
        <dbReference type="ARBA" id="ARBA00023125"/>
    </source>
</evidence>
<dbReference type="CDD" id="cd04496">
    <property type="entry name" value="SSB_OBF"/>
    <property type="match status" value="1"/>
</dbReference>